<keyword evidence="5" id="KW-1185">Reference proteome</keyword>
<accession>W7AHX9</accession>
<evidence type="ECO:0000256" key="1">
    <source>
        <dbReference type="ARBA" id="ARBA00011074"/>
    </source>
</evidence>
<dbReference type="OrthoDB" id="10263628at2759"/>
<feature type="compositionally biased region" description="Polar residues" evidence="2">
    <location>
        <begin position="319"/>
        <end position="334"/>
    </location>
</feature>
<dbReference type="EMBL" id="KI965462">
    <property type="protein sequence ID" value="EUD68619.1"/>
    <property type="molecule type" value="Genomic_DNA"/>
</dbReference>
<dbReference type="InterPro" id="IPR025257">
    <property type="entry name" value="MINDY-3/4_CD"/>
</dbReference>
<evidence type="ECO:0000313" key="5">
    <source>
        <dbReference type="Proteomes" id="UP000030640"/>
    </source>
</evidence>
<feature type="region of interest" description="Disordered" evidence="2">
    <location>
        <begin position="701"/>
        <end position="730"/>
    </location>
</feature>
<dbReference type="GO" id="GO:1990380">
    <property type="term" value="F:K48-linked deubiquitinase activity"/>
    <property type="evidence" value="ECO:0007669"/>
    <property type="project" value="InterPro"/>
</dbReference>
<feature type="compositionally biased region" description="Polar residues" evidence="2">
    <location>
        <begin position="391"/>
        <end position="411"/>
    </location>
</feature>
<name>W7AHX9_9APIC</name>
<feature type="compositionally biased region" description="Basic and acidic residues" evidence="2">
    <location>
        <begin position="347"/>
        <end position="361"/>
    </location>
</feature>
<feature type="compositionally biased region" description="Basic and acidic residues" evidence="2">
    <location>
        <begin position="458"/>
        <end position="471"/>
    </location>
</feature>
<dbReference type="GO" id="GO:0071108">
    <property type="term" value="P:protein K48-linked deubiquitination"/>
    <property type="evidence" value="ECO:0007669"/>
    <property type="project" value="InterPro"/>
</dbReference>
<sequence length="943" mass="107746">MKTNEELLRKEEEDISKTIALSLEEYHAAQGKKNEKDDYLPEDENDEMLQEAIRLSIIGCKNSEKQDNSVGTKESYRDIVKKKFEKITYYLCNSHESTKNQNDIIDNKLFWEDIYKNYKNIYIIIRDYMISLNRRNEKMNEDSTDSTSNREYDDSDDSSDCSNNSSSLSCCSLEQIKRSYKNINYTTKDYCKWLRKGNRSKCLNDHVYVNYLLKEMKLLDDTTSIHNLVFGVNNYKYSNKMDIKKWCNHSISFYDSRQINFGLRQFLSGPCGLISSVQGYIIIILLFNYKYHFLWDNNYFNILKTNADFLNFTNSDTPGVGGNTSSPGQVNKSRGGSGAALRSDANTGKDDCDKQREDHTGEYNQSRVPPCDQHAAGETEPATPNEEDRTNCSSQRIDYQSKGGDSTTVGSDKNGVEHPKGGSWGMSSSGERGSGSLDSTRSNANSGNDIGNGGGEGGRSDRGSWKTDTQKENVPNGEAGKNLVHDKDHDREDDESDDYDHEFVQLVRDNIKDLKYYSLVESMAYILYQCTDKSYYIIAFLLPECYDFSFYMNRRSSDEDMIRDLKRINIYYKEFSSIKEVIKFYLEHFIIFSSSTGAISFLYSVILTRGMNNIMNDMDDVNHPLIGIYGHCSQELVNLLLTGRACSNVFDNNSIINTFPQMDEDVSAALLFDGGGRRGSNSGSSLGGTFGGNFPGGTAIPPFASPTRDARHGSRSWNGSGGSGGAPQLSPGMNKNNIILKGINKRPLIGLLTDFEAFKYCEVGSFYKYPIYPIWVISSSNHYTVLFSLNINNSKCTSEELFLTKLNKVWNKYDKENNKYILSHFIPQFIQDLNLKEEYKNMFDGFVSDLDILLYSEFKAFYLQLKQNDINKLKNSDPPKEKYFYLYDAQETAEKCINYFLLKEVDYDVTHDNHLKFFNTRWPNNTVEILNNVKRSSKHKYAY</sequence>
<feature type="domain" description="Deubiquitinating enzyme MINDY-3/4 conserved" evidence="3">
    <location>
        <begin position="226"/>
        <end position="844"/>
    </location>
</feature>
<dbReference type="VEuPathDB" id="PlasmoDB:C922_01018"/>
<feature type="region of interest" description="Disordered" evidence="2">
    <location>
        <begin position="319"/>
        <end position="498"/>
    </location>
</feature>
<reference evidence="4 5" key="1">
    <citation type="submission" date="2013-02" db="EMBL/GenBank/DDBJ databases">
        <title>The Genome Sequence of Plasmodium inui San Antonio 1.</title>
        <authorList>
            <consortium name="The Broad Institute Genome Sequencing Platform"/>
            <consortium name="The Broad Institute Genome Sequencing Center for Infectious Disease"/>
            <person name="Neafsey D."/>
            <person name="Cheeseman I."/>
            <person name="Volkman S."/>
            <person name="Adams J."/>
            <person name="Walker B."/>
            <person name="Young S.K."/>
            <person name="Zeng Q."/>
            <person name="Gargeya S."/>
            <person name="Fitzgerald M."/>
            <person name="Haas B."/>
            <person name="Abouelleil A."/>
            <person name="Alvarado L."/>
            <person name="Arachchi H.M."/>
            <person name="Berlin A.M."/>
            <person name="Chapman S.B."/>
            <person name="Dewar J."/>
            <person name="Goldberg J."/>
            <person name="Griggs A."/>
            <person name="Gujja S."/>
            <person name="Hansen M."/>
            <person name="Howarth C."/>
            <person name="Imamovic A."/>
            <person name="Larimer J."/>
            <person name="McCowan C."/>
            <person name="Murphy C."/>
            <person name="Neiman D."/>
            <person name="Pearson M."/>
            <person name="Priest M."/>
            <person name="Roberts A."/>
            <person name="Saif S."/>
            <person name="Shea T."/>
            <person name="Sisk P."/>
            <person name="Sykes S."/>
            <person name="Wortman J."/>
            <person name="Nusbaum C."/>
            <person name="Birren B."/>
        </authorList>
    </citation>
    <scope>NUCLEOTIDE SEQUENCE [LARGE SCALE GENOMIC DNA]</scope>
    <source>
        <strain evidence="4 5">San Antonio 1</strain>
    </source>
</reference>
<dbReference type="InterPro" id="IPR039785">
    <property type="entry name" value="MINY3/4"/>
</dbReference>
<dbReference type="AlphaFoldDB" id="W7AHX9"/>
<protein>
    <recommendedName>
        <fullName evidence="3">Deubiquitinating enzyme MINDY-3/4 conserved domain-containing protein</fullName>
    </recommendedName>
</protein>
<feature type="region of interest" description="Disordered" evidence="2">
    <location>
        <begin position="139"/>
        <end position="167"/>
    </location>
</feature>
<dbReference type="SMART" id="SM01174">
    <property type="entry name" value="DUF4205"/>
    <property type="match status" value="1"/>
</dbReference>
<proteinExistence type="inferred from homology"/>
<dbReference type="RefSeq" id="XP_008814849.1">
    <property type="nucleotide sequence ID" value="XM_008816627.1"/>
</dbReference>
<dbReference type="Proteomes" id="UP000030640">
    <property type="component" value="Unassembled WGS sequence"/>
</dbReference>
<evidence type="ECO:0000259" key="3">
    <source>
        <dbReference type="SMART" id="SM01174"/>
    </source>
</evidence>
<gene>
    <name evidence="4" type="ORF">C922_01018</name>
</gene>
<evidence type="ECO:0000313" key="4">
    <source>
        <dbReference type="EMBL" id="EUD68619.1"/>
    </source>
</evidence>
<evidence type="ECO:0000256" key="2">
    <source>
        <dbReference type="SAM" id="MobiDB-lite"/>
    </source>
</evidence>
<comment type="similarity">
    <text evidence="1">Belongs to the MINDY deubiquitinase family. FAM188 subfamily.</text>
</comment>
<dbReference type="GO" id="GO:0004843">
    <property type="term" value="F:cysteine-type deubiquitinase activity"/>
    <property type="evidence" value="ECO:0007669"/>
    <property type="project" value="UniProtKB-EC"/>
</dbReference>
<dbReference type="Pfam" id="PF13898">
    <property type="entry name" value="MINDY-3_4_CD"/>
    <property type="match status" value="3"/>
</dbReference>
<feature type="compositionally biased region" description="Low complexity" evidence="2">
    <location>
        <begin position="425"/>
        <end position="449"/>
    </location>
</feature>
<organism evidence="4 5">
    <name type="scientific">Plasmodium inui San Antonio 1</name>
    <dbReference type="NCBI Taxonomy" id="1237626"/>
    <lineage>
        <taxon>Eukaryota</taxon>
        <taxon>Sar</taxon>
        <taxon>Alveolata</taxon>
        <taxon>Apicomplexa</taxon>
        <taxon>Aconoidasida</taxon>
        <taxon>Haemosporida</taxon>
        <taxon>Plasmodiidae</taxon>
        <taxon>Plasmodium</taxon>
        <taxon>Plasmodium (Plasmodium)</taxon>
    </lineage>
</organism>
<dbReference type="GeneID" id="20036292"/>
<dbReference type="PANTHER" id="PTHR12473:SF8">
    <property type="entry name" value="UBIQUITIN CARBOXYL-TERMINAL HYDROLASE MINDY-4-RELATED"/>
    <property type="match status" value="1"/>
</dbReference>
<dbReference type="GO" id="GO:0006508">
    <property type="term" value="P:proteolysis"/>
    <property type="evidence" value="ECO:0007669"/>
    <property type="project" value="UniProtKB-KW"/>
</dbReference>
<dbReference type="PANTHER" id="PTHR12473">
    <property type="entry name" value="UBIQUITIN CARBOXYL-TERMINAL HYDROLASE MINDY-4-RELATED"/>
    <property type="match status" value="1"/>
</dbReference>